<proteinExistence type="predicted"/>
<dbReference type="Proteomes" id="UP001280591">
    <property type="component" value="Unassembled WGS sequence"/>
</dbReference>
<keyword evidence="3" id="KW-1185">Reference proteome</keyword>
<keyword evidence="1" id="KW-1133">Transmembrane helix</keyword>
<protein>
    <recommendedName>
        <fullName evidence="4">DUF1093 domain-containing protein</fullName>
    </recommendedName>
</protein>
<name>A0ABU5G043_9STRE</name>
<evidence type="ECO:0000313" key="3">
    <source>
        <dbReference type="Proteomes" id="UP001280591"/>
    </source>
</evidence>
<comment type="caution">
    <text evidence="2">The sequence shown here is derived from an EMBL/GenBank/DDBJ whole genome shotgun (WGS) entry which is preliminary data.</text>
</comment>
<sequence>MQLNKKVMLGIVIGDILLIFLWALIANITTPKVEVIENVEYIRELPKESYKIDLTDNVIVGKHYAADDYYFVVYNKEKNKGEDHLVKYDVWKSKEIGSQFSKGDEK</sequence>
<reference evidence="2 3" key="1">
    <citation type="submission" date="2023-11" db="EMBL/GenBank/DDBJ databases">
        <title>Streptococcus wuxiensis sp. nov., Streptococcus jiangnanensis sp. nov., Streptococcus fermentans sp. nov., three novel members of the genus Streptococcus isolated from breast milk.</title>
        <authorList>
            <person name="Zhou Y."/>
            <person name="Yang B."/>
        </authorList>
    </citation>
    <scope>NUCLEOTIDE SEQUENCE [LARGE SCALE GENOMIC DNA]</scope>
    <source>
        <strain evidence="2 3">BJSWXB5TM5</strain>
    </source>
</reference>
<organism evidence="2 3">
    <name type="scientific">Streptococcus fermentans</name>
    <dbReference type="NCBI Taxonomy" id="3095082"/>
    <lineage>
        <taxon>Bacteria</taxon>
        <taxon>Bacillati</taxon>
        <taxon>Bacillota</taxon>
        <taxon>Bacilli</taxon>
        <taxon>Lactobacillales</taxon>
        <taxon>Streptococcaceae</taxon>
        <taxon>Streptococcus</taxon>
    </lineage>
</organism>
<dbReference type="EMBL" id="JAXHDP010000002">
    <property type="protein sequence ID" value="MDY4345721.1"/>
    <property type="molecule type" value="Genomic_DNA"/>
</dbReference>
<evidence type="ECO:0000313" key="2">
    <source>
        <dbReference type="EMBL" id="MDY4345721.1"/>
    </source>
</evidence>
<keyword evidence="1" id="KW-0472">Membrane</keyword>
<evidence type="ECO:0000256" key="1">
    <source>
        <dbReference type="SAM" id="Phobius"/>
    </source>
</evidence>
<feature type="transmembrane region" description="Helical" evidence="1">
    <location>
        <begin position="7"/>
        <end position="25"/>
    </location>
</feature>
<keyword evidence="1" id="KW-0812">Transmembrane</keyword>
<gene>
    <name evidence="2" type="ORF">SPC81_03750</name>
</gene>
<accession>A0ABU5G043</accession>
<dbReference type="RefSeq" id="WP_320692497.1">
    <property type="nucleotide sequence ID" value="NZ_JAXHDP010000002.1"/>
</dbReference>
<evidence type="ECO:0008006" key="4">
    <source>
        <dbReference type="Google" id="ProtNLM"/>
    </source>
</evidence>